<dbReference type="STRING" id="5866.A0A061D133"/>
<keyword evidence="3" id="KW-0418">Kinase</keyword>
<dbReference type="GeneID" id="24562874"/>
<dbReference type="AlphaFoldDB" id="A0A061D133"/>
<dbReference type="RefSeq" id="XP_012766519.1">
    <property type="nucleotide sequence ID" value="XM_012911065.1"/>
</dbReference>
<name>A0A061D133_BABBI</name>
<dbReference type="InterPro" id="IPR000704">
    <property type="entry name" value="Casein_kinase_II_reg-sub"/>
</dbReference>
<dbReference type="PANTHER" id="PTHR11740">
    <property type="entry name" value="CASEIN KINASE II SUBUNIT BETA"/>
    <property type="match status" value="1"/>
</dbReference>
<dbReference type="InterPro" id="IPR035991">
    <property type="entry name" value="Casein_kinase_II_beta-like"/>
</dbReference>
<comment type="subunit">
    <text evidence="2">Tetramer of two alpha and two beta subunits.</text>
</comment>
<dbReference type="KEGG" id="bbig:BBBOND_0106420"/>
<protein>
    <recommendedName>
        <fullName evidence="2">Casein kinase II subunit beta</fullName>
        <shortName evidence="2">CK II beta</shortName>
    </recommendedName>
</protein>
<dbReference type="GO" id="GO:0016301">
    <property type="term" value="F:kinase activity"/>
    <property type="evidence" value="ECO:0007669"/>
    <property type="project" value="UniProtKB-KW"/>
</dbReference>
<dbReference type="InterPro" id="IPR016149">
    <property type="entry name" value="Casein_kin_II_reg-sub_N"/>
</dbReference>
<dbReference type="OrthoDB" id="3971593at2759"/>
<dbReference type="GO" id="GO:0005737">
    <property type="term" value="C:cytoplasm"/>
    <property type="evidence" value="ECO:0007669"/>
    <property type="project" value="TreeGrafter"/>
</dbReference>
<evidence type="ECO:0000256" key="2">
    <source>
        <dbReference type="RuleBase" id="RU361268"/>
    </source>
</evidence>
<dbReference type="GO" id="GO:0019887">
    <property type="term" value="F:protein kinase regulator activity"/>
    <property type="evidence" value="ECO:0007669"/>
    <property type="project" value="InterPro"/>
</dbReference>
<dbReference type="FunFam" id="2.20.25.20:FF:000001">
    <property type="entry name" value="Casein kinase II subunit beta"/>
    <property type="match status" value="1"/>
</dbReference>
<sequence length="245" mass="28206">MINSVFLNDVDKASDDLESSDGQHCEMPWIEWYCSLKGNQFYVQVDADYIRDEFNLVGLQQQVSYYNHAIRVILDNYDDYDYECYEDNDDDTFGPRSERAKQQIINTSSQLLYGLIHSRFILTSKGMSLMLQKFKEKVFGTCPNFSCENAAVLPIGIVDAPAYHNAKIFCPRCNVSFEVYHPPKSSRLSVIDGAYFGTTFAHFFLMVHDPIVPRGPTYYYVPQIYGFKVSTSIKDQKDCTRSNRS</sequence>
<dbReference type="PRINTS" id="PR00472">
    <property type="entry name" value="CASNKINASEII"/>
</dbReference>
<evidence type="ECO:0000313" key="4">
    <source>
        <dbReference type="Proteomes" id="UP000033188"/>
    </source>
</evidence>
<dbReference type="Pfam" id="PF01214">
    <property type="entry name" value="CK_II_beta"/>
    <property type="match status" value="1"/>
</dbReference>
<keyword evidence="4" id="KW-1185">Reference proteome</keyword>
<keyword evidence="3" id="KW-0808">Transferase</keyword>
<dbReference type="Proteomes" id="UP000033188">
    <property type="component" value="Chromosome 1"/>
</dbReference>
<dbReference type="VEuPathDB" id="PiroplasmaDB:BBBOND_0106420"/>
<gene>
    <name evidence="3" type="ORF">BBBOND_0106420</name>
</gene>
<dbReference type="Gene3D" id="2.20.25.20">
    <property type="match status" value="1"/>
</dbReference>
<dbReference type="OMA" id="DADFGRC"/>
<dbReference type="SUPFAM" id="SSF57798">
    <property type="entry name" value="Casein kinase II beta subunit"/>
    <property type="match status" value="1"/>
</dbReference>
<evidence type="ECO:0000256" key="1">
    <source>
        <dbReference type="ARBA" id="ARBA00006941"/>
    </source>
</evidence>
<dbReference type="PANTHER" id="PTHR11740:SF0">
    <property type="entry name" value="CASEIN KINASE II SUBUNIT BETA"/>
    <property type="match status" value="1"/>
</dbReference>
<proteinExistence type="inferred from homology"/>
<evidence type="ECO:0000313" key="3">
    <source>
        <dbReference type="EMBL" id="CDR94333.1"/>
    </source>
</evidence>
<dbReference type="FunFam" id="1.10.1820.10:FF:000005">
    <property type="entry name" value="Casein kinase II subunit beta"/>
    <property type="match status" value="1"/>
</dbReference>
<dbReference type="GO" id="GO:0005956">
    <property type="term" value="C:protein kinase CK2 complex"/>
    <property type="evidence" value="ECO:0007669"/>
    <property type="project" value="UniProtKB-UniRule"/>
</dbReference>
<dbReference type="EMBL" id="LK391707">
    <property type="protein sequence ID" value="CDR94333.1"/>
    <property type="molecule type" value="Genomic_DNA"/>
</dbReference>
<accession>A0A061D133</accession>
<dbReference type="Gene3D" id="1.10.1820.10">
    <property type="entry name" value="protein kinase ck2 holoenzyme, chain C, domain 1"/>
    <property type="match status" value="1"/>
</dbReference>
<dbReference type="SMART" id="SM01085">
    <property type="entry name" value="CK_II_beta"/>
    <property type="match status" value="1"/>
</dbReference>
<organism evidence="3 4">
    <name type="scientific">Babesia bigemina</name>
    <dbReference type="NCBI Taxonomy" id="5866"/>
    <lineage>
        <taxon>Eukaryota</taxon>
        <taxon>Sar</taxon>
        <taxon>Alveolata</taxon>
        <taxon>Apicomplexa</taxon>
        <taxon>Aconoidasida</taxon>
        <taxon>Piroplasmida</taxon>
        <taxon>Babesiidae</taxon>
        <taxon>Babesia</taxon>
    </lineage>
</organism>
<comment type="similarity">
    <text evidence="1 2">Belongs to the casein kinase 2 subunit beta family.</text>
</comment>
<reference evidence="4" key="1">
    <citation type="journal article" date="2014" name="Nucleic Acids Res.">
        <title>The evolutionary dynamics of variant antigen genes in Babesia reveal a history of genomic innovation underlying host-parasite interaction.</title>
        <authorList>
            <person name="Jackson A.P."/>
            <person name="Otto T.D."/>
            <person name="Darby A."/>
            <person name="Ramaprasad A."/>
            <person name="Xia D."/>
            <person name="Echaide I.E."/>
            <person name="Farber M."/>
            <person name="Gahlot S."/>
            <person name="Gamble J."/>
            <person name="Gupta D."/>
            <person name="Gupta Y."/>
            <person name="Jackson L."/>
            <person name="Malandrin L."/>
            <person name="Malas T.B."/>
            <person name="Moussa E."/>
            <person name="Nair M."/>
            <person name="Reid A.J."/>
            <person name="Sanders M."/>
            <person name="Sharma J."/>
            <person name="Tracey A."/>
            <person name="Quail M.A."/>
            <person name="Weir W."/>
            <person name="Wastling J.M."/>
            <person name="Hall N."/>
            <person name="Willadsen P."/>
            <person name="Lingelbach K."/>
            <person name="Shiels B."/>
            <person name="Tait A."/>
            <person name="Berriman M."/>
            <person name="Allred D.R."/>
            <person name="Pain A."/>
        </authorList>
    </citation>
    <scope>NUCLEOTIDE SEQUENCE [LARGE SCALE GENOMIC DNA]</scope>
    <source>
        <strain evidence="4">Bond</strain>
    </source>
</reference>